<dbReference type="PANTHER" id="PTHR31690">
    <property type="entry name" value="FUCOSE MUTAROTASE"/>
    <property type="match status" value="1"/>
</dbReference>
<dbReference type="Proteomes" id="UP001165136">
    <property type="component" value="Unassembled WGS sequence"/>
</dbReference>
<name>A0A9W6R413_9PSEU</name>
<dbReference type="GO" id="GO:0042806">
    <property type="term" value="F:fucose binding"/>
    <property type="evidence" value="ECO:0007669"/>
    <property type="project" value="TreeGrafter"/>
</dbReference>
<dbReference type="InterPro" id="IPR050443">
    <property type="entry name" value="RbsD/FucU_mutarotase"/>
</dbReference>
<dbReference type="GO" id="GO:0036373">
    <property type="term" value="F:L-fucose mutarotase activity"/>
    <property type="evidence" value="ECO:0007669"/>
    <property type="project" value="UniProtKB-EC"/>
</dbReference>
<protein>
    <recommendedName>
        <fullName evidence="6">D-ribose pyranase</fullName>
    </recommendedName>
</protein>
<dbReference type="EMBL" id="BSTI01000014">
    <property type="protein sequence ID" value="GLY69101.1"/>
    <property type="molecule type" value="Genomic_DNA"/>
</dbReference>
<sequence length="143" mass="15404">MLKNIHPLIGPELLSALARMGHGDTLAVVDNNYPAYAAGVPVVRLDGVDVVTAVDAILTLLPIDDFEPEPVARMGVVGDPDAVPPVAREVGDVVERVEGRQVRVRVVERFDFYAEARRASVVVATGETRAYGCFLLTKGVIRL</sequence>
<reference evidence="4" key="1">
    <citation type="submission" date="2023-03" db="EMBL/GenBank/DDBJ databases">
        <title>Amycolatopsis taiwanensis NBRC 103393.</title>
        <authorList>
            <person name="Ichikawa N."/>
            <person name="Sato H."/>
            <person name="Tonouchi N."/>
        </authorList>
    </citation>
    <scope>NUCLEOTIDE SEQUENCE</scope>
    <source>
        <strain evidence="4">NBRC 103393</strain>
    </source>
</reference>
<comment type="catalytic activity">
    <reaction evidence="1">
        <text>beta-D-ribopyranose = beta-D-ribofuranose</text>
        <dbReference type="Rhea" id="RHEA:25432"/>
        <dbReference type="ChEBI" id="CHEBI:27476"/>
        <dbReference type="ChEBI" id="CHEBI:47002"/>
        <dbReference type="EC" id="5.4.99.62"/>
    </reaction>
</comment>
<dbReference type="InterPro" id="IPR007721">
    <property type="entry name" value="RbsD_FucU"/>
</dbReference>
<evidence type="ECO:0008006" key="6">
    <source>
        <dbReference type="Google" id="ProtNLM"/>
    </source>
</evidence>
<evidence type="ECO:0000313" key="5">
    <source>
        <dbReference type="Proteomes" id="UP001165136"/>
    </source>
</evidence>
<dbReference type="GO" id="GO:0062193">
    <property type="term" value="F:D-ribose pyranase activity"/>
    <property type="evidence" value="ECO:0007669"/>
    <property type="project" value="UniProtKB-EC"/>
</dbReference>
<keyword evidence="5" id="KW-1185">Reference proteome</keyword>
<dbReference type="GO" id="GO:0006004">
    <property type="term" value="P:fucose metabolic process"/>
    <property type="evidence" value="ECO:0007669"/>
    <property type="project" value="TreeGrafter"/>
</dbReference>
<evidence type="ECO:0000256" key="1">
    <source>
        <dbReference type="ARBA" id="ARBA00000223"/>
    </source>
</evidence>
<comment type="caution">
    <text evidence="4">The sequence shown here is derived from an EMBL/GenBank/DDBJ whole genome shotgun (WGS) entry which is preliminary data.</text>
</comment>
<dbReference type="Pfam" id="PF05025">
    <property type="entry name" value="RbsD_FucU"/>
    <property type="match status" value="1"/>
</dbReference>
<dbReference type="AlphaFoldDB" id="A0A9W6R413"/>
<organism evidence="4 5">
    <name type="scientific">Amycolatopsis taiwanensis</name>
    <dbReference type="NCBI Taxonomy" id="342230"/>
    <lineage>
        <taxon>Bacteria</taxon>
        <taxon>Bacillati</taxon>
        <taxon>Actinomycetota</taxon>
        <taxon>Actinomycetes</taxon>
        <taxon>Pseudonocardiales</taxon>
        <taxon>Pseudonocardiaceae</taxon>
        <taxon>Amycolatopsis</taxon>
    </lineage>
</organism>
<proteinExistence type="predicted"/>
<gene>
    <name evidence="4" type="ORF">Atai01_57200</name>
</gene>
<dbReference type="SUPFAM" id="SSF102546">
    <property type="entry name" value="RbsD-like"/>
    <property type="match status" value="1"/>
</dbReference>
<evidence type="ECO:0000313" key="4">
    <source>
        <dbReference type="EMBL" id="GLY69101.1"/>
    </source>
</evidence>
<dbReference type="InterPro" id="IPR023750">
    <property type="entry name" value="RbsD-like_sf"/>
</dbReference>
<comment type="catalytic activity">
    <reaction evidence="3">
        <text>alpha-L-fucose = beta-L-fucose</text>
        <dbReference type="Rhea" id="RHEA:25580"/>
        <dbReference type="ChEBI" id="CHEBI:42548"/>
        <dbReference type="ChEBI" id="CHEBI:42589"/>
        <dbReference type="EC" id="5.1.3.29"/>
    </reaction>
</comment>
<evidence type="ECO:0000256" key="3">
    <source>
        <dbReference type="ARBA" id="ARBA00036324"/>
    </source>
</evidence>
<keyword evidence="2" id="KW-0413">Isomerase</keyword>
<evidence type="ECO:0000256" key="2">
    <source>
        <dbReference type="ARBA" id="ARBA00023235"/>
    </source>
</evidence>
<accession>A0A9W6R413</accession>
<dbReference type="Gene3D" id="3.40.1650.10">
    <property type="entry name" value="RbsD-like domain"/>
    <property type="match status" value="1"/>
</dbReference>
<dbReference type="PANTHER" id="PTHR31690:SF4">
    <property type="entry name" value="FUCOSE MUTAROTASE"/>
    <property type="match status" value="1"/>
</dbReference>
<dbReference type="RefSeq" id="WP_027944694.1">
    <property type="nucleotide sequence ID" value="NZ_BSTI01000014.1"/>
</dbReference>